<keyword evidence="5" id="KW-0677">Repeat</keyword>
<accession>A0A9P6H8S3</accession>
<feature type="transmembrane region" description="Helical" evidence="10">
    <location>
        <begin position="115"/>
        <end position="137"/>
    </location>
</feature>
<dbReference type="InterPro" id="IPR050363">
    <property type="entry name" value="MIP/Aquaporin"/>
</dbReference>
<keyword evidence="6 10" id="KW-1133">Transmembrane helix</keyword>
<evidence type="ECO:0000313" key="11">
    <source>
        <dbReference type="EMBL" id="KAF9780083.1"/>
    </source>
</evidence>
<keyword evidence="3 8" id="KW-0813">Transport</keyword>
<evidence type="ECO:0000256" key="10">
    <source>
        <dbReference type="SAM" id="Phobius"/>
    </source>
</evidence>
<feature type="transmembrane region" description="Helical" evidence="10">
    <location>
        <begin position="180"/>
        <end position="200"/>
    </location>
</feature>
<name>A0A9P6H8S3_9AGAM</name>
<dbReference type="InterPro" id="IPR023271">
    <property type="entry name" value="Aquaporin-like"/>
</dbReference>
<feature type="transmembrane region" description="Helical" evidence="10">
    <location>
        <begin position="68"/>
        <end position="94"/>
    </location>
</feature>
<keyword evidence="12" id="KW-1185">Reference proteome</keyword>
<gene>
    <name evidence="11" type="ORF">BJ322DRAFT_309549</name>
</gene>
<comment type="caution">
    <text evidence="11">The sequence shown here is derived from an EMBL/GenBank/DDBJ whole genome shotgun (WGS) entry which is preliminary data.</text>
</comment>
<evidence type="ECO:0000256" key="1">
    <source>
        <dbReference type="ARBA" id="ARBA00004141"/>
    </source>
</evidence>
<dbReference type="EMBL" id="WIUZ02000017">
    <property type="protein sequence ID" value="KAF9780083.1"/>
    <property type="molecule type" value="Genomic_DNA"/>
</dbReference>
<feature type="transmembrane region" description="Helical" evidence="10">
    <location>
        <begin position="257"/>
        <end position="278"/>
    </location>
</feature>
<proteinExistence type="inferred from homology"/>
<comment type="similarity">
    <text evidence="2 8">Belongs to the MIP/aquaporin (TC 1.A.8) family.</text>
</comment>
<dbReference type="Pfam" id="PF00230">
    <property type="entry name" value="MIP"/>
    <property type="match status" value="1"/>
</dbReference>
<protein>
    <submittedName>
        <fullName evidence="11">Aquaporin-like protein</fullName>
    </submittedName>
</protein>
<evidence type="ECO:0000256" key="8">
    <source>
        <dbReference type="RuleBase" id="RU000477"/>
    </source>
</evidence>
<evidence type="ECO:0000256" key="3">
    <source>
        <dbReference type="ARBA" id="ARBA00022448"/>
    </source>
</evidence>
<feature type="region of interest" description="Disordered" evidence="9">
    <location>
        <begin position="300"/>
        <end position="329"/>
    </location>
</feature>
<dbReference type="OrthoDB" id="3222at2759"/>
<keyword evidence="4 8" id="KW-0812">Transmembrane</keyword>
<evidence type="ECO:0000256" key="5">
    <source>
        <dbReference type="ARBA" id="ARBA00022737"/>
    </source>
</evidence>
<dbReference type="GO" id="GO:0015254">
    <property type="term" value="F:glycerol channel activity"/>
    <property type="evidence" value="ECO:0007669"/>
    <property type="project" value="TreeGrafter"/>
</dbReference>
<comment type="subcellular location">
    <subcellularLocation>
        <location evidence="1">Membrane</location>
        <topology evidence="1">Multi-pass membrane protein</topology>
    </subcellularLocation>
</comment>
<evidence type="ECO:0000313" key="12">
    <source>
        <dbReference type="Proteomes" id="UP000736335"/>
    </source>
</evidence>
<reference evidence="11" key="1">
    <citation type="journal article" date="2020" name="Nat. Commun.">
        <title>Large-scale genome sequencing of mycorrhizal fungi provides insights into the early evolution of symbiotic traits.</title>
        <authorList>
            <person name="Miyauchi S."/>
            <person name="Kiss E."/>
            <person name="Kuo A."/>
            <person name="Drula E."/>
            <person name="Kohler A."/>
            <person name="Sanchez-Garcia M."/>
            <person name="Morin E."/>
            <person name="Andreopoulos B."/>
            <person name="Barry K.W."/>
            <person name="Bonito G."/>
            <person name="Buee M."/>
            <person name="Carver A."/>
            <person name="Chen C."/>
            <person name="Cichocki N."/>
            <person name="Clum A."/>
            <person name="Culley D."/>
            <person name="Crous P.W."/>
            <person name="Fauchery L."/>
            <person name="Girlanda M."/>
            <person name="Hayes R.D."/>
            <person name="Keri Z."/>
            <person name="LaButti K."/>
            <person name="Lipzen A."/>
            <person name="Lombard V."/>
            <person name="Magnuson J."/>
            <person name="Maillard F."/>
            <person name="Murat C."/>
            <person name="Nolan M."/>
            <person name="Ohm R.A."/>
            <person name="Pangilinan J."/>
            <person name="Pereira M.F."/>
            <person name="Perotto S."/>
            <person name="Peter M."/>
            <person name="Pfister S."/>
            <person name="Riley R."/>
            <person name="Sitrit Y."/>
            <person name="Stielow J.B."/>
            <person name="Szollosi G."/>
            <person name="Zifcakova L."/>
            <person name="Stursova M."/>
            <person name="Spatafora J.W."/>
            <person name="Tedersoo L."/>
            <person name="Vaario L.M."/>
            <person name="Yamada A."/>
            <person name="Yan M."/>
            <person name="Wang P."/>
            <person name="Xu J."/>
            <person name="Bruns T."/>
            <person name="Baldrian P."/>
            <person name="Vilgalys R."/>
            <person name="Dunand C."/>
            <person name="Henrissat B."/>
            <person name="Grigoriev I.V."/>
            <person name="Hibbett D."/>
            <person name="Nagy L.G."/>
            <person name="Martin F.M."/>
        </authorList>
    </citation>
    <scope>NUCLEOTIDE SEQUENCE</scope>
    <source>
        <strain evidence="11">UH-Tt-Lm1</strain>
    </source>
</reference>
<evidence type="ECO:0000256" key="9">
    <source>
        <dbReference type="SAM" id="MobiDB-lite"/>
    </source>
</evidence>
<organism evidence="11 12">
    <name type="scientific">Thelephora terrestris</name>
    <dbReference type="NCBI Taxonomy" id="56493"/>
    <lineage>
        <taxon>Eukaryota</taxon>
        <taxon>Fungi</taxon>
        <taxon>Dikarya</taxon>
        <taxon>Basidiomycota</taxon>
        <taxon>Agaricomycotina</taxon>
        <taxon>Agaricomycetes</taxon>
        <taxon>Thelephorales</taxon>
        <taxon>Thelephoraceae</taxon>
        <taxon>Thelephora</taxon>
    </lineage>
</organism>
<sequence>MSNQFVHLGDLGPRPGVLKAWERVKHPHGWWFAECCAEFLGVFIYTFAGTGPTFVFNLSNFTKVNNIGSLFGIGLSYAIGLVLAISICAPVSGAHLSPGITIAATIFKGFPPLKALRYVIAQILGAFVACLVVYAQYYEQIKVLSKALEAEGVLDVVNFTPQGIAGCFALYAPVGSSLRYVFFNEFICTFILGIVIWACVDHTNFYVPTSFISVVIGLGYATIIWGFSPVGLAANTARDVGGRLMAVAIWGTKANGGAYAAIAALTNILTACLSLVVYETIFADSSRVVSPDRHHHLHAQAAEQEYRTGNRPAVTHIPEPYGSSEKITA</sequence>
<dbReference type="AlphaFoldDB" id="A0A9P6H8S3"/>
<dbReference type="GO" id="GO:0005886">
    <property type="term" value="C:plasma membrane"/>
    <property type="evidence" value="ECO:0007669"/>
    <property type="project" value="TreeGrafter"/>
</dbReference>
<dbReference type="PANTHER" id="PTHR43829:SF14">
    <property type="entry name" value="AQUAPORIN 3"/>
    <property type="match status" value="1"/>
</dbReference>
<evidence type="ECO:0000256" key="6">
    <source>
        <dbReference type="ARBA" id="ARBA00022989"/>
    </source>
</evidence>
<dbReference type="Proteomes" id="UP000736335">
    <property type="component" value="Unassembled WGS sequence"/>
</dbReference>
<evidence type="ECO:0000256" key="2">
    <source>
        <dbReference type="ARBA" id="ARBA00006175"/>
    </source>
</evidence>
<feature type="transmembrane region" description="Helical" evidence="10">
    <location>
        <begin position="212"/>
        <end position="237"/>
    </location>
</feature>
<evidence type="ECO:0000256" key="7">
    <source>
        <dbReference type="ARBA" id="ARBA00023136"/>
    </source>
</evidence>
<reference evidence="11" key="2">
    <citation type="submission" date="2020-11" db="EMBL/GenBank/DDBJ databases">
        <authorList>
            <consortium name="DOE Joint Genome Institute"/>
            <person name="Kuo A."/>
            <person name="Miyauchi S."/>
            <person name="Kiss E."/>
            <person name="Drula E."/>
            <person name="Kohler A."/>
            <person name="Sanchez-Garcia M."/>
            <person name="Andreopoulos B."/>
            <person name="Barry K.W."/>
            <person name="Bonito G."/>
            <person name="Buee M."/>
            <person name="Carver A."/>
            <person name="Chen C."/>
            <person name="Cichocki N."/>
            <person name="Clum A."/>
            <person name="Culley D."/>
            <person name="Crous P.W."/>
            <person name="Fauchery L."/>
            <person name="Girlanda M."/>
            <person name="Hayes R."/>
            <person name="Keri Z."/>
            <person name="Labutti K."/>
            <person name="Lipzen A."/>
            <person name="Lombard V."/>
            <person name="Magnuson J."/>
            <person name="Maillard F."/>
            <person name="Morin E."/>
            <person name="Murat C."/>
            <person name="Nolan M."/>
            <person name="Ohm R."/>
            <person name="Pangilinan J."/>
            <person name="Pereira M."/>
            <person name="Perotto S."/>
            <person name="Peter M."/>
            <person name="Riley R."/>
            <person name="Sitrit Y."/>
            <person name="Stielow B."/>
            <person name="Szollosi G."/>
            <person name="Zifcakova L."/>
            <person name="Stursova M."/>
            <person name="Spatafora J.W."/>
            <person name="Tedersoo L."/>
            <person name="Vaario L.-M."/>
            <person name="Yamada A."/>
            <person name="Yan M."/>
            <person name="Wang P."/>
            <person name="Xu J."/>
            <person name="Bruns T."/>
            <person name="Baldrian P."/>
            <person name="Vilgalys R."/>
            <person name="Henrissat B."/>
            <person name="Grigoriev I.V."/>
            <person name="Hibbett D."/>
            <person name="Nagy L.G."/>
            <person name="Martin F.M."/>
        </authorList>
    </citation>
    <scope>NUCLEOTIDE SEQUENCE</scope>
    <source>
        <strain evidence="11">UH-Tt-Lm1</strain>
    </source>
</reference>
<dbReference type="InterPro" id="IPR000425">
    <property type="entry name" value="MIP"/>
</dbReference>
<evidence type="ECO:0000256" key="4">
    <source>
        <dbReference type="ARBA" id="ARBA00022692"/>
    </source>
</evidence>
<dbReference type="SUPFAM" id="SSF81338">
    <property type="entry name" value="Aquaporin-like"/>
    <property type="match status" value="1"/>
</dbReference>
<dbReference type="PANTHER" id="PTHR43829">
    <property type="entry name" value="AQUAPORIN OR AQUAGLYCEROPORIN RELATED"/>
    <property type="match status" value="1"/>
</dbReference>
<dbReference type="GO" id="GO:0015250">
    <property type="term" value="F:water channel activity"/>
    <property type="evidence" value="ECO:0007669"/>
    <property type="project" value="TreeGrafter"/>
</dbReference>
<keyword evidence="7 10" id="KW-0472">Membrane</keyword>
<dbReference type="Gene3D" id="1.20.1080.10">
    <property type="entry name" value="Glycerol uptake facilitator protein"/>
    <property type="match status" value="1"/>
</dbReference>
<dbReference type="PRINTS" id="PR00783">
    <property type="entry name" value="MINTRINSICP"/>
</dbReference>